<evidence type="ECO:0000259" key="7">
    <source>
        <dbReference type="Pfam" id="PF00557"/>
    </source>
</evidence>
<reference evidence="8" key="2">
    <citation type="journal article" date="2021" name="Microbiome">
        <title>Successional dynamics and alternative stable states in a saline activated sludge microbial community over 9 years.</title>
        <authorList>
            <person name="Wang Y."/>
            <person name="Ye J."/>
            <person name="Ju F."/>
            <person name="Liu L."/>
            <person name="Boyd J.A."/>
            <person name="Deng Y."/>
            <person name="Parks D.H."/>
            <person name="Jiang X."/>
            <person name="Yin X."/>
            <person name="Woodcroft B.J."/>
            <person name="Tyson G.W."/>
            <person name="Hugenholtz P."/>
            <person name="Polz M.F."/>
            <person name="Zhang T."/>
        </authorList>
    </citation>
    <scope>NUCLEOTIDE SEQUENCE</scope>
    <source>
        <strain evidence="8">HKST-UBA14</strain>
    </source>
</reference>
<evidence type="ECO:0000313" key="9">
    <source>
        <dbReference type="Proteomes" id="UP000783287"/>
    </source>
</evidence>
<evidence type="ECO:0000313" key="8">
    <source>
        <dbReference type="EMBL" id="MCA9383665.1"/>
    </source>
</evidence>
<dbReference type="Gene3D" id="3.90.230.10">
    <property type="entry name" value="Creatinase/methionine aminopeptidase superfamily"/>
    <property type="match status" value="1"/>
</dbReference>
<dbReference type="GO" id="GO:0046872">
    <property type="term" value="F:metal ion binding"/>
    <property type="evidence" value="ECO:0007669"/>
    <property type="project" value="UniProtKB-KW"/>
</dbReference>
<feature type="non-terminal residue" evidence="8">
    <location>
        <position position="1"/>
    </location>
</feature>
<evidence type="ECO:0000256" key="1">
    <source>
        <dbReference type="ARBA" id="ARBA00002521"/>
    </source>
</evidence>
<comment type="similarity">
    <text evidence="6">Belongs to the peptidase M24A family.</text>
</comment>
<dbReference type="InterPro" id="IPR002467">
    <property type="entry name" value="Pept_M24A_MAP1"/>
</dbReference>
<comment type="cofactor">
    <cofactor evidence="6">
        <name>Co(2+)</name>
        <dbReference type="ChEBI" id="CHEBI:48828"/>
    </cofactor>
    <cofactor evidence="6">
        <name>Zn(2+)</name>
        <dbReference type="ChEBI" id="CHEBI:29105"/>
    </cofactor>
    <cofactor evidence="6">
        <name>Mn(2+)</name>
        <dbReference type="ChEBI" id="CHEBI:29035"/>
    </cofactor>
    <cofactor evidence="6">
        <name>Fe(2+)</name>
        <dbReference type="ChEBI" id="CHEBI:29033"/>
    </cofactor>
    <text evidence="6">Binds 2 divalent metal cations per subunit. Has a high-affinity and a low affinity metal-binding site. The true nature of the physiological cofactor is under debate. The enzyme is active with cobalt, zinc, manganese or divalent iron ions.</text>
</comment>
<comment type="catalytic activity">
    <reaction evidence="6">
        <text>Release of N-terminal amino acids, preferentially methionine, from peptides and arylamides.</text>
        <dbReference type="EC" id="3.4.11.18"/>
    </reaction>
</comment>
<proteinExistence type="inferred from homology"/>
<dbReference type="GO" id="GO:0004239">
    <property type="term" value="F:initiator methionyl aminopeptidase activity"/>
    <property type="evidence" value="ECO:0007669"/>
    <property type="project" value="UniProtKB-EC"/>
</dbReference>
<keyword evidence="5 8" id="KW-0378">Hydrolase</keyword>
<dbReference type="EC" id="3.4.11.18" evidence="6"/>
<dbReference type="InterPro" id="IPR036005">
    <property type="entry name" value="Creatinase/aminopeptidase-like"/>
</dbReference>
<dbReference type="AlphaFoldDB" id="A0A955L5Y4"/>
<dbReference type="GO" id="GO:0070006">
    <property type="term" value="F:metalloaminopeptidase activity"/>
    <property type="evidence" value="ECO:0007669"/>
    <property type="project" value="InterPro"/>
</dbReference>
<dbReference type="PANTHER" id="PTHR43330:SF27">
    <property type="entry name" value="METHIONINE AMINOPEPTIDASE"/>
    <property type="match status" value="1"/>
</dbReference>
<name>A0A955L5Y4_9BACT</name>
<accession>A0A955L5Y4</accession>
<keyword evidence="2 6" id="KW-0031">Aminopeptidase</keyword>
<evidence type="ECO:0000256" key="3">
    <source>
        <dbReference type="ARBA" id="ARBA00022670"/>
    </source>
</evidence>
<gene>
    <name evidence="8" type="primary">map</name>
    <name evidence="8" type="ORF">KC909_04820</name>
</gene>
<sequence>AFALCKKYDVEPAFKGYGGFPATICVGVDDIAIHGIPATNEILEEGQTISVDMGIKYKGYYSDMASTLAVGKIDDDGERLLDITKLALNAAISKAVEGNTIGDIGHAMYTTANMAGFSVILDMVGHGIGKELHEEPQVPCIGTPGNGILLKENMILAIEAMINEGDSDLIFEDDGWTTRTKDGKRSAIFEHTVRVGKKTAEILTIK</sequence>
<reference evidence="8" key="1">
    <citation type="submission" date="2020-04" db="EMBL/GenBank/DDBJ databases">
        <authorList>
            <person name="Zhang T."/>
        </authorList>
    </citation>
    <scope>NUCLEOTIDE SEQUENCE</scope>
    <source>
        <strain evidence="8">HKST-UBA14</strain>
    </source>
</reference>
<protein>
    <recommendedName>
        <fullName evidence="6">Methionine aminopeptidase</fullName>
        <ecNumber evidence="6">3.4.11.18</ecNumber>
    </recommendedName>
</protein>
<organism evidence="8 9">
    <name type="scientific">Candidatus Dojkabacteria bacterium</name>
    <dbReference type="NCBI Taxonomy" id="2099670"/>
    <lineage>
        <taxon>Bacteria</taxon>
        <taxon>Candidatus Dojkabacteria</taxon>
    </lineage>
</organism>
<dbReference type="PRINTS" id="PR00599">
    <property type="entry name" value="MAPEPTIDASE"/>
</dbReference>
<dbReference type="Proteomes" id="UP000783287">
    <property type="component" value="Unassembled WGS sequence"/>
</dbReference>
<evidence type="ECO:0000256" key="6">
    <source>
        <dbReference type="RuleBase" id="RU003653"/>
    </source>
</evidence>
<dbReference type="PANTHER" id="PTHR43330">
    <property type="entry name" value="METHIONINE AMINOPEPTIDASE"/>
    <property type="match status" value="1"/>
</dbReference>
<comment type="caution">
    <text evidence="8">The sequence shown here is derived from an EMBL/GenBank/DDBJ whole genome shotgun (WGS) entry which is preliminary data.</text>
</comment>
<evidence type="ECO:0000256" key="5">
    <source>
        <dbReference type="ARBA" id="ARBA00022801"/>
    </source>
</evidence>
<dbReference type="InterPro" id="IPR001714">
    <property type="entry name" value="Pept_M24_MAP"/>
</dbReference>
<evidence type="ECO:0000256" key="2">
    <source>
        <dbReference type="ARBA" id="ARBA00022438"/>
    </source>
</evidence>
<dbReference type="SUPFAM" id="SSF55920">
    <property type="entry name" value="Creatinase/aminopeptidase"/>
    <property type="match status" value="1"/>
</dbReference>
<feature type="domain" description="Peptidase M24" evidence="7">
    <location>
        <begin position="16"/>
        <end position="195"/>
    </location>
</feature>
<dbReference type="EMBL" id="JAGQLK010000109">
    <property type="protein sequence ID" value="MCA9383665.1"/>
    <property type="molecule type" value="Genomic_DNA"/>
</dbReference>
<keyword evidence="3 6" id="KW-0645">Protease</keyword>
<dbReference type="GO" id="GO:0006508">
    <property type="term" value="P:proteolysis"/>
    <property type="evidence" value="ECO:0007669"/>
    <property type="project" value="UniProtKB-KW"/>
</dbReference>
<dbReference type="Pfam" id="PF00557">
    <property type="entry name" value="Peptidase_M24"/>
    <property type="match status" value="1"/>
</dbReference>
<dbReference type="NCBIfam" id="TIGR00500">
    <property type="entry name" value="met_pdase_I"/>
    <property type="match status" value="1"/>
</dbReference>
<dbReference type="InterPro" id="IPR000994">
    <property type="entry name" value="Pept_M24"/>
</dbReference>
<evidence type="ECO:0000256" key="4">
    <source>
        <dbReference type="ARBA" id="ARBA00022723"/>
    </source>
</evidence>
<comment type="function">
    <text evidence="1">Removes the N-terminal methionine from nascent proteins. The N-terminal methionine is often cleaved when the second residue in the primary sequence is small and uncharged (Met-Ala-, Cys, Gly, Pro, Ser, Thr, or Val). Requires deformylation of the N(alpha)-formylated initiator methionine before it can be hydrolyzed.</text>
</comment>
<dbReference type="GO" id="GO:0005829">
    <property type="term" value="C:cytosol"/>
    <property type="evidence" value="ECO:0007669"/>
    <property type="project" value="TreeGrafter"/>
</dbReference>
<keyword evidence="4 6" id="KW-0479">Metal-binding</keyword>